<dbReference type="PANTHER" id="PTHR46093:SF18">
    <property type="entry name" value="FIBRONECTIN TYPE-III DOMAIN-CONTAINING PROTEIN"/>
    <property type="match status" value="1"/>
</dbReference>
<evidence type="ECO:0000256" key="2">
    <source>
        <dbReference type="ARBA" id="ARBA00022737"/>
    </source>
</evidence>
<dbReference type="PANTHER" id="PTHR46093">
    <property type="entry name" value="ACYL-COA-BINDING DOMAIN-CONTAINING PROTEIN 5"/>
    <property type="match status" value="1"/>
</dbReference>
<dbReference type="Gene3D" id="2.120.10.80">
    <property type="entry name" value="Kelch-type beta propeller"/>
    <property type="match status" value="2"/>
</dbReference>
<evidence type="ECO:0000256" key="1">
    <source>
        <dbReference type="ARBA" id="ARBA00022441"/>
    </source>
</evidence>
<proteinExistence type="predicted"/>
<name>A0ABP0GHL0_CLALP</name>
<gene>
    <name evidence="3" type="ORF">CVLEPA_LOCUS23525</name>
</gene>
<sequence>MVKWNKDKEKCPFPPREGQATAVIGSKLYVFGGVVFLKNENGGGEDLESNDLLVYDVLTRKWFKEPCYGTWPSPRSGATMTSVGKSLYLFGGLSQFSGWMNDFYRYDTECKTWKCIDASGAPSPRDKVMCASVGEKIYIHGGFGPAQYLNVDPDDVLPIDDDDGEYEDMDELHEVRNCQEAANFTWSDELHVFCTSMGKWSHIKPKGPKIPSARAAHSLTAVSSKAGNWLYVFGGRDIDSRQNDLWRFNIKDCVWDQCQGLGCQPQPRSFHAAVAVKGRLVVHGGRAVNNQHFDDFNIFDIDTKEWLQPEMVVGGPAMEESIETPCAMGLHTLCAVDNYLILFGGSSELDPATGTCTKYNNDIFRININDILEGGAIAENDSSENDAKQTNVSHMPGILNLKAKVKSSDQNSE</sequence>
<dbReference type="InterPro" id="IPR015915">
    <property type="entry name" value="Kelch-typ_b-propeller"/>
</dbReference>
<evidence type="ECO:0000313" key="4">
    <source>
        <dbReference type="Proteomes" id="UP001642483"/>
    </source>
</evidence>
<organism evidence="3 4">
    <name type="scientific">Clavelina lepadiformis</name>
    <name type="common">Light-bulb sea squirt</name>
    <name type="synonym">Ascidia lepadiformis</name>
    <dbReference type="NCBI Taxonomy" id="159417"/>
    <lineage>
        <taxon>Eukaryota</taxon>
        <taxon>Metazoa</taxon>
        <taxon>Chordata</taxon>
        <taxon>Tunicata</taxon>
        <taxon>Ascidiacea</taxon>
        <taxon>Aplousobranchia</taxon>
        <taxon>Clavelinidae</taxon>
        <taxon>Clavelina</taxon>
    </lineage>
</organism>
<dbReference type="Proteomes" id="UP001642483">
    <property type="component" value="Unassembled WGS sequence"/>
</dbReference>
<dbReference type="EMBL" id="CAWYQH010000119">
    <property type="protein sequence ID" value="CAK8690987.1"/>
    <property type="molecule type" value="Genomic_DNA"/>
</dbReference>
<dbReference type="Pfam" id="PF24681">
    <property type="entry name" value="Kelch_KLHDC2_KLHL20_DRC7"/>
    <property type="match status" value="2"/>
</dbReference>
<evidence type="ECO:0000313" key="3">
    <source>
        <dbReference type="EMBL" id="CAK8690987.1"/>
    </source>
</evidence>
<keyword evidence="1" id="KW-0880">Kelch repeat</keyword>
<dbReference type="SUPFAM" id="SSF117281">
    <property type="entry name" value="Kelch motif"/>
    <property type="match status" value="2"/>
</dbReference>
<keyword evidence="4" id="KW-1185">Reference proteome</keyword>
<reference evidence="3 4" key="1">
    <citation type="submission" date="2024-02" db="EMBL/GenBank/DDBJ databases">
        <authorList>
            <person name="Daric V."/>
            <person name="Darras S."/>
        </authorList>
    </citation>
    <scope>NUCLEOTIDE SEQUENCE [LARGE SCALE GENOMIC DNA]</scope>
</reference>
<accession>A0ABP0GHL0</accession>
<comment type="caution">
    <text evidence="3">The sequence shown here is derived from an EMBL/GenBank/DDBJ whole genome shotgun (WGS) entry which is preliminary data.</text>
</comment>
<keyword evidence="2" id="KW-0677">Repeat</keyword>
<protein>
    <submittedName>
        <fullName evidence="3">Uncharacterized protein</fullName>
    </submittedName>
</protein>